<proteinExistence type="predicted"/>
<keyword evidence="1" id="KW-1133">Transmembrane helix</keyword>
<organism evidence="2 3">
    <name type="scientific">Dendrothele bispora (strain CBS 962.96)</name>
    <dbReference type="NCBI Taxonomy" id="1314807"/>
    <lineage>
        <taxon>Eukaryota</taxon>
        <taxon>Fungi</taxon>
        <taxon>Dikarya</taxon>
        <taxon>Basidiomycota</taxon>
        <taxon>Agaricomycotina</taxon>
        <taxon>Agaricomycetes</taxon>
        <taxon>Agaricomycetidae</taxon>
        <taxon>Agaricales</taxon>
        <taxon>Agaricales incertae sedis</taxon>
        <taxon>Dendrothele</taxon>
    </lineage>
</organism>
<dbReference type="EMBL" id="ML179169">
    <property type="protein sequence ID" value="THU96753.1"/>
    <property type="molecule type" value="Genomic_DNA"/>
</dbReference>
<accession>A0A4S8M4V9</accession>
<evidence type="ECO:0000256" key="1">
    <source>
        <dbReference type="SAM" id="Phobius"/>
    </source>
</evidence>
<keyword evidence="1" id="KW-0472">Membrane</keyword>
<dbReference type="Proteomes" id="UP000297245">
    <property type="component" value="Unassembled WGS sequence"/>
</dbReference>
<sequence>MISFQSKNFLNSDHQATQRKNGLEDTSYEVDIEDESIGVQVVCLVEDSDGETVQKTFSVGDPILCECDPSSNDADTVFNTENDCEPTGSSTWHSNVSSNIAAATSTSVRATSSIAIASIFTTETSRASFASVPTSIPKTLSRTSLSTLQVSKPSSIATASAISTEVNTPSIFSKDSSHHREFMGVIVGGVLGGTLFALSCILVAFWRQKKDHAGKVEPFRVDDVRYNEHAEHANPVNSEQEPAVIQTNHERQRLRNEIIHRQELTHVSAQESLLNATVEINRGTGSGRSVISAIQRPPTELSDRDATIDVGSNIGSIGSLTAVPARSSLNSVKYKRLSSLRRSLSDSNLNASEPMVMRLSEGMKTSNLDHFQNNELENSNHRLHRPRTRSEFTVPSQGTVAEATPMYHLRSRTEYESANEWLQARIQVLMLENTRLANMIAHRATPPPAYELSSGDRD</sequence>
<keyword evidence="1" id="KW-0812">Transmembrane</keyword>
<evidence type="ECO:0000313" key="3">
    <source>
        <dbReference type="Proteomes" id="UP000297245"/>
    </source>
</evidence>
<feature type="transmembrane region" description="Helical" evidence="1">
    <location>
        <begin position="182"/>
        <end position="206"/>
    </location>
</feature>
<evidence type="ECO:0000313" key="2">
    <source>
        <dbReference type="EMBL" id="THU96753.1"/>
    </source>
</evidence>
<name>A0A4S8M4V9_DENBC</name>
<protein>
    <submittedName>
        <fullName evidence="2">Uncharacterized protein</fullName>
    </submittedName>
</protein>
<gene>
    <name evidence="2" type="ORF">K435DRAFT_965827</name>
</gene>
<keyword evidence="3" id="KW-1185">Reference proteome</keyword>
<dbReference type="AlphaFoldDB" id="A0A4S8M4V9"/>
<reference evidence="2 3" key="1">
    <citation type="journal article" date="2019" name="Nat. Ecol. Evol.">
        <title>Megaphylogeny resolves global patterns of mushroom evolution.</title>
        <authorList>
            <person name="Varga T."/>
            <person name="Krizsan K."/>
            <person name="Foldi C."/>
            <person name="Dima B."/>
            <person name="Sanchez-Garcia M."/>
            <person name="Sanchez-Ramirez S."/>
            <person name="Szollosi G.J."/>
            <person name="Szarkandi J.G."/>
            <person name="Papp V."/>
            <person name="Albert L."/>
            <person name="Andreopoulos W."/>
            <person name="Angelini C."/>
            <person name="Antonin V."/>
            <person name="Barry K.W."/>
            <person name="Bougher N.L."/>
            <person name="Buchanan P."/>
            <person name="Buyck B."/>
            <person name="Bense V."/>
            <person name="Catcheside P."/>
            <person name="Chovatia M."/>
            <person name="Cooper J."/>
            <person name="Damon W."/>
            <person name="Desjardin D."/>
            <person name="Finy P."/>
            <person name="Geml J."/>
            <person name="Haridas S."/>
            <person name="Hughes K."/>
            <person name="Justo A."/>
            <person name="Karasinski D."/>
            <person name="Kautmanova I."/>
            <person name="Kiss B."/>
            <person name="Kocsube S."/>
            <person name="Kotiranta H."/>
            <person name="LaButti K.M."/>
            <person name="Lechner B.E."/>
            <person name="Liimatainen K."/>
            <person name="Lipzen A."/>
            <person name="Lukacs Z."/>
            <person name="Mihaltcheva S."/>
            <person name="Morgado L.N."/>
            <person name="Niskanen T."/>
            <person name="Noordeloos M.E."/>
            <person name="Ohm R.A."/>
            <person name="Ortiz-Santana B."/>
            <person name="Ovrebo C."/>
            <person name="Racz N."/>
            <person name="Riley R."/>
            <person name="Savchenko A."/>
            <person name="Shiryaev A."/>
            <person name="Soop K."/>
            <person name="Spirin V."/>
            <person name="Szebenyi C."/>
            <person name="Tomsovsky M."/>
            <person name="Tulloss R.E."/>
            <person name="Uehling J."/>
            <person name="Grigoriev I.V."/>
            <person name="Vagvolgyi C."/>
            <person name="Papp T."/>
            <person name="Martin F.M."/>
            <person name="Miettinen O."/>
            <person name="Hibbett D.S."/>
            <person name="Nagy L.G."/>
        </authorList>
    </citation>
    <scope>NUCLEOTIDE SEQUENCE [LARGE SCALE GENOMIC DNA]</scope>
    <source>
        <strain evidence="2 3">CBS 962.96</strain>
    </source>
</reference>